<dbReference type="AlphaFoldDB" id="A0A378BX89"/>
<keyword evidence="10" id="KW-1185">Reference proteome</keyword>
<dbReference type="GO" id="GO:0005886">
    <property type="term" value="C:plasma membrane"/>
    <property type="evidence" value="ECO:0007669"/>
    <property type="project" value="UniProtKB-SubCell"/>
</dbReference>
<dbReference type="Proteomes" id="UP000255382">
    <property type="component" value="Unassembled WGS sequence"/>
</dbReference>
<dbReference type="PANTHER" id="PTHR43414:SF6">
    <property type="entry name" value="MULTIDRUG RESISTANCE PROTEIN MDTG"/>
    <property type="match status" value="1"/>
</dbReference>
<evidence type="ECO:0000259" key="8">
    <source>
        <dbReference type="PROSITE" id="PS50850"/>
    </source>
</evidence>
<protein>
    <submittedName>
        <fullName evidence="9">Multidrug-efflux transporter</fullName>
    </submittedName>
</protein>
<keyword evidence="4 7" id="KW-0812">Transmembrane</keyword>
<proteinExistence type="predicted"/>
<dbReference type="SUPFAM" id="SSF103473">
    <property type="entry name" value="MFS general substrate transporter"/>
    <property type="match status" value="1"/>
</dbReference>
<dbReference type="InterPro" id="IPR020846">
    <property type="entry name" value="MFS_dom"/>
</dbReference>
<dbReference type="Pfam" id="PF07690">
    <property type="entry name" value="MFS_1"/>
    <property type="match status" value="1"/>
</dbReference>
<evidence type="ECO:0000256" key="4">
    <source>
        <dbReference type="ARBA" id="ARBA00022692"/>
    </source>
</evidence>
<evidence type="ECO:0000313" key="10">
    <source>
        <dbReference type="Proteomes" id="UP000255382"/>
    </source>
</evidence>
<keyword evidence="6 7" id="KW-0472">Membrane</keyword>
<feature type="transmembrane region" description="Helical" evidence="7">
    <location>
        <begin position="45"/>
        <end position="67"/>
    </location>
</feature>
<dbReference type="EMBL" id="UGLZ01000005">
    <property type="protein sequence ID" value="STV55887.1"/>
    <property type="molecule type" value="Genomic_DNA"/>
</dbReference>
<keyword evidence="2" id="KW-0813">Transport</keyword>
<feature type="transmembrane region" description="Helical" evidence="7">
    <location>
        <begin position="79"/>
        <end position="99"/>
    </location>
</feature>
<gene>
    <name evidence="9" type="ORF">NCTC5050_06253</name>
</gene>
<evidence type="ECO:0000256" key="7">
    <source>
        <dbReference type="SAM" id="Phobius"/>
    </source>
</evidence>
<dbReference type="GO" id="GO:0022857">
    <property type="term" value="F:transmembrane transporter activity"/>
    <property type="evidence" value="ECO:0007669"/>
    <property type="project" value="InterPro"/>
</dbReference>
<evidence type="ECO:0000256" key="5">
    <source>
        <dbReference type="ARBA" id="ARBA00022989"/>
    </source>
</evidence>
<dbReference type="PROSITE" id="PS50850">
    <property type="entry name" value="MFS"/>
    <property type="match status" value="1"/>
</dbReference>
<comment type="subcellular location">
    <subcellularLocation>
        <location evidence="1">Cell membrane</location>
        <topology evidence="1">Multi-pass membrane protein</topology>
    </subcellularLocation>
</comment>
<dbReference type="InterPro" id="IPR011701">
    <property type="entry name" value="MFS"/>
</dbReference>
<accession>A0A378BX89</accession>
<organism evidence="9 10">
    <name type="scientific">Klebsiella pneumoniae subsp. ozaenae</name>
    <dbReference type="NCBI Taxonomy" id="574"/>
    <lineage>
        <taxon>Bacteria</taxon>
        <taxon>Pseudomonadati</taxon>
        <taxon>Pseudomonadota</taxon>
        <taxon>Gammaproteobacteria</taxon>
        <taxon>Enterobacterales</taxon>
        <taxon>Enterobacteriaceae</taxon>
        <taxon>Klebsiella/Raoultella group</taxon>
        <taxon>Klebsiella</taxon>
        <taxon>Klebsiella pneumoniae complex</taxon>
    </lineage>
</organism>
<evidence type="ECO:0000256" key="2">
    <source>
        <dbReference type="ARBA" id="ARBA00022448"/>
    </source>
</evidence>
<dbReference type="InterPro" id="IPR036259">
    <property type="entry name" value="MFS_trans_sf"/>
</dbReference>
<feature type="domain" description="Major facilitator superfamily (MFS) profile" evidence="8">
    <location>
        <begin position="9"/>
        <end position="153"/>
    </location>
</feature>
<keyword evidence="5 7" id="KW-1133">Transmembrane helix</keyword>
<dbReference type="PANTHER" id="PTHR43414">
    <property type="entry name" value="MULTIDRUG RESISTANCE PROTEIN MDTG"/>
    <property type="match status" value="1"/>
</dbReference>
<evidence type="ECO:0000256" key="3">
    <source>
        <dbReference type="ARBA" id="ARBA00022475"/>
    </source>
</evidence>
<evidence type="ECO:0000256" key="6">
    <source>
        <dbReference type="ARBA" id="ARBA00023136"/>
    </source>
</evidence>
<keyword evidence="3" id="KW-1003">Cell membrane</keyword>
<reference evidence="9 10" key="1">
    <citation type="submission" date="2018-06" db="EMBL/GenBank/DDBJ databases">
        <authorList>
            <consortium name="Pathogen Informatics"/>
            <person name="Doyle S."/>
        </authorList>
    </citation>
    <scope>NUCLEOTIDE SEQUENCE [LARGE SCALE GENOMIC DNA]</scope>
    <source>
        <strain evidence="9 10">NCTC5050</strain>
    </source>
</reference>
<sequence length="153" mass="16035">MPLCPIRGLVISLFFTTLVIQLCNGSIGPILALFIKSMAPDSNNIAFLAGMIAAVPGVSALISAPRLGKLGDRIGTSRILLATLCCAVVMFFAMSFVTTPLQLGTLRFLLGFADGAMLPAVQTLLLKYSSDSVTGVSLAITSRLCIWATSPGR</sequence>
<name>A0A378BX89_KLEPO</name>
<evidence type="ECO:0000256" key="1">
    <source>
        <dbReference type="ARBA" id="ARBA00004651"/>
    </source>
</evidence>
<evidence type="ECO:0000313" key="9">
    <source>
        <dbReference type="EMBL" id="STV55887.1"/>
    </source>
</evidence>
<dbReference type="Gene3D" id="1.20.1250.20">
    <property type="entry name" value="MFS general substrate transporter like domains"/>
    <property type="match status" value="1"/>
</dbReference>